<protein>
    <recommendedName>
        <fullName evidence="8">Galactose mutarotase</fullName>
        <ecNumber evidence="7">5.1.3.3</ecNumber>
    </recommendedName>
    <alternativeName>
        <fullName evidence="13">Aldose 1-epimerase</fullName>
    </alternativeName>
</protein>
<evidence type="ECO:0000256" key="12">
    <source>
        <dbReference type="ARBA" id="ARBA00023277"/>
    </source>
</evidence>
<dbReference type="PANTHER" id="PTHR10091">
    <property type="entry name" value="ALDOSE-1-EPIMERASE"/>
    <property type="match status" value="1"/>
</dbReference>
<comment type="subunit">
    <text evidence="6">Monomer.</text>
</comment>
<dbReference type="OrthoDB" id="274691at2759"/>
<evidence type="ECO:0000256" key="1">
    <source>
        <dbReference type="ARBA" id="ARBA00001614"/>
    </source>
</evidence>
<comment type="subcellular location">
    <subcellularLocation>
        <location evidence="3">Cytoplasm</location>
    </subcellularLocation>
</comment>
<comment type="function">
    <text evidence="14">Mutarotase that catalyzes the interconversion of beta-D-galactose and alpha-D-galactose during galactose metabolism. Beta-D-galactose is metabolized in the liver into glucose 1-phosphate, the primary metabolic fuel, by the action of four enzymes that constitute the Leloir pathway: GALM, GALK1 (galactokinase), GALT (galactose-1-phosphate uridylyltransferase) and GALE (UDP-galactose-4'-epimerase). Involved in the maintenance of the equilibrium between the beta- and alpha-anomers of galactose, therefore ensuring a sufficient supply of the alpha-anomer for GALK1. Also active on D-glucose although shows a preference for galactose over glucose.</text>
</comment>
<evidence type="ECO:0000256" key="6">
    <source>
        <dbReference type="ARBA" id="ARBA00011245"/>
    </source>
</evidence>
<evidence type="ECO:0000313" key="16">
    <source>
        <dbReference type="Proteomes" id="UP001151699"/>
    </source>
</evidence>
<dbReference type="GO" id="GO:0030246">
    <property type="term" value="F:carbohydrate binding"/>
    <property type="evidence" value="ECO:0007669"/>
    <property type="project" value="InterPro"/>
</dbReference>
<evidence type="ECO:0000256" key="11">
    <source>
        <dbReference type="ARBA" id="ARBA00023235"/>
    </source>
</evidence>
<sequence length="738" mass="80730">MVQITEDEFGITKLPSSSSPEIVKRFTFTNTNGVVAQVVTYGAAITSVKIPDRNGVFVDVALGFDGMNGYLAANNPYFGATIGRVCNRTREGKFTLNGKEYTLNQNRPPNHLHGGNIGFDKFNWSAIVNGDKVVMTHVNDDGFEGYPGTVLTSVTYELTEKNEFRVSFAATTSKPTPINLTNHSYFNLAGHGAGHEELYNHSIALNADRYTITDATAVSTGEICSVAGTPFDLRIRQNLGLALVNLPKSGFDNNYCVTQGTDQQLTFVARVVHEKSGRAMEVYSDQPGVQFYTSNFMPDPENIIYPKGKAQDATPLNANQAISGKGGAQYKKHAGFALETQKYPDSVNHANFPSVIVLPVEDEFGRTKQPSSTETEIVKRFTFTNRNGVSVQIITYGATITSVKIPDRNGVFEDIALGFDDMNGYLSSTNPYFGATIGRVCNRVGDAKFSLNGKEYTLAKNNGENSLHGGFIGFDKFNWSAFVNGDKVIMSHVNPDGFEGYDGTVVASVTYQLTEDDELKVSFSAVTSKPTPINLTNHSYFNLAGHGAGHQGLYNHSILLNADRYTVTIDQSIPTGELRHVSGTPFDLRSRKNLGLAMANLQEVGFDDNYCVAKGTDQQLSFVAGICHENSGRTMEIYSDQPGVQFYTSNYMPDPDNKIYPSGKKAAPNAPNNGQPLNGKNGVKYLKHGAFALETQKYPDSVNHANFPSVIVNPGDVYRHEVVYRFGVEPIVEIIKQK</sequence>
<evidence type="ECO:0000256" key="3">
    <source>
        <dbReference type="ARBA" id="ARBA00004496"/>
    </source>
</evidence>
<comment type="similarity">
    <text evidence="5">Belongs to the aldose epimerase family.</text>
</comment>
<evidence type="ECO:0000256" key="2">
    <source>
        <dbReference type="ARBA" id="ARBA00001712"/>
    </source>
</evidence>
<reference evidence="15" key="1">
    <citation type="submission" date="2022-07" db="EMBL/GenBank/DDBJ databases">
        <authorList>
            <person name="Trinca V."/>
            <person name="Uliana J.V.C."/>
            <person name="Torres T.T."/>
            <person name="Ward R.J."/>
            <person name="Monesi N."/>
        </authorList>
    </citation>
    <scope>NUCLEOTIDE SEQUENCE</scope>
    <source>
        <strain evidence="15">HSMRA1968</strain>
        <tissue evidence="15">Whole embryos</tissue>
    </source>
</reference>
<dbReference type="SUPFAM" id="SSF74650">
    <property type="entry name" value="Galactose mutarotase-like"/>
    <property type="match status" value="2"/>
</dbReference>
<comment type="catalytic activity">
    <reaction evidence="1">
        <text>alpha-D-glucose = beta-D-glucose</text>
        <dbReference type="Rhea" id="RHEA:10264"/>
        <dbReference type="ChEBI" id="CHEBI:15903"/>
        <dbReference type="ChEBI" id="CHEBI:17925"/>
        <dbReference type="EC" id="5.1.3.3"/>
    </reaction>
</comment>
<dbReference type="GO" id="GO:0005737">
    <property type="term" value="C:cytoplasm"/>
    <property type="evidence" value="ECO:0007669"/>
    <property type="project" value="UniProtKB-SubCell"/>
</dbReference>
<dbReference type="FunFam" id="2.70.98.10:FF:000003">
    <property type="entry name" value="Aldose 1-epimerase"/>
    <property type="match status" value="1"/>
</dbReference>
<comment type="pathway">
    <text evidence="4">Carbohydrate metabolism; galactose metabolism.</text>
</comment>
<dbReference type="Proteomes" id="UP001151699">
    <property type="component" value="Chromosome B"/>
</dbReference>
<dbReference type="Pfam" id="PF01263">
    <property type="entry name" value="Aldose_epim"/>
    <property type="match status" value="2"/>
</dbReference>
<comment type="catalytic activity">
    <reaction evidence="2">
        <text>alpha-D-galactose = beta-D-galactose</text>
        <dbReference type="Rhea" id="RHEA:28675"/>
        <dbReference type="ChEBI" id="CHEBI:27667"/>
        <dbReference type="ChEBI" id="CHEBI:28061"/>
        <dbReference type="EC" id="5.1.3.3"/>
    </reaction>
    <physiologicalReaction direction="right-to-left" evidence="2">
        <dbReference type="Rhea" id="RHEA:28677"/>
    </physiologicalReaction>
</comment>
<dbReference type="PANTHER" id="PTHR10091:SF0">
    <property type="entry name" value="GALACTOSE MUTAROTASE"/>
    <property type="match status" value="1"/>
</dbReference>
<evidence type="ECO:0000256" key="10">
    <source>
        <dbReference type="ARBA" id="ARBA00022553"/>
    </source>
</evidence>
<proteinExistence type="inferred from homology"/>
<dbReference type="GO" id="GO:0033499">
    <property type="term" value="P:galactose catabolic process via UDP-galactose, Leloir pathway"/>
    <property type="evidence" value="ECO:0007669"/>
    <property type="project" value="TreeGrafter"/>
</dbReference>
<keyword evidence="10" id="KW-0597">Phosphoprotein</keyword>
<dbReference type="CDD" id="cd09019">
    <property type="entry name" value="galactose_mutarotase_like"/>
    <property type="match status" value="2"/>
</dbReference>
<dbReference type="InterPro" id="IPR008183">
    <property type="entry name" value="Aldose_1/G6P_1-epimerase"/>
</dbReference>
<keyword evidence="16" id="KW-1185">Reference proteome</keyword>
<comment type="caution">
    <text evidence="15">The sequence shown here is derived from an EMBL/GenBank/DDBJ whole genome shotgun (WGS) entry which is preliminary data.</text>
</comment>
<dbReference type="EMBL" id="WJQU01000002">
    <property type="protein sequence ID" value="KAJ6642322.1"/>
    <property type="molecule type" value="Genomic_DNA"/>
</dbReference>
<evidence type="ECO:0000256" key="14">
    <source>
        <dbReference type="ARBA" id="ARBA00045743"/>
    </source>
</evidence>
<accession>A0A9Q0N2D0</accession>
<keyword evidence="9" id="KW-0963">Cytoplasm</keyword>
<dbReference type="GO" id="GO:0004034">
    <property type="term" value="F:aldose 1-epimerase activity"/>
    <property type="evidence" value="ECO:0007669"/>
    <property type="project" value="UniProtKB-EC"/>
</dbReference>
<keyword evidence="12" id="KW-0119">Carbohydrate metabolism</keyword>
<evidence type="ECO:0000313" key="15">
    <source>
        <dbReference type="EMBL" id="KAJ6642322.1"/>
    </source>
</evidence>
<evidence type="ECO:0000256" key="9">
    <source>
        <dbReference type="ARBA" id="ARBA00022490"/>
    </source>
</evidence>
<keyword evidence="11" id="KW-0413">Isomerase</keyword>
<evidence type="ECO:0000256" key="13">
    <source>
        <dbReference type="ARBA" id="ARBA00032729"/>
    </source>
</evidence>
<organism evidence="15 16">
    <name type="scientific">Pseudolycoriella hygida</name>
    <dbReference type="NCBI Taxonomy" id="35572"/>
    <lineage>
        <taxon>Eukaryota</taxon>
        <taxon>Metazoa</taxon>
        <taxon>Ecdysozoa</taxon>
        <taxon>Arthropoda</taxon>
        <taxon>Hexapoda</taxon>
        <taxon>Insecta</taxon>
        <taxon>Pterygota</taxon>
        <taxon>Neoptera</taxon>
        <taxon>Endopterygota</taxon>
        <taxon>Diptera</taxon>
        <taxon>Nematocera</taxon>
        <taxon>Sciaroidea</taxon>
        <taxon>Sciaridae</taxon>
        <taxon>Pseudolycoriella</taxon>
    </lineage>
</organism>
<evidence type="ECO:0000256" key="7">
    <source>
        <dbReference type="ARBA" id="ARBA00013185"/>
    </source>
</evidence>
<dbReference type="GO" id="GO:0006006">
    <property type="term" value="P:glucose metabolic process"/>
    <property type="evidence" value="ECO:0007669"/>
    <property type="project" value="TreeGrafter"/>
</dbReference>
<dbReference type="Gene3D" id="2.70.98.10">
    <property type="match status" value="2"/>
</dbReference>
<dbReference type="InterPro" id="IPR047215">
    <property type="entry name" value="Galactose_mutarotase-like"/>
</dbReference>
<dbReference type="AlphaFoldDB" id="A0A9Q0N2D0"/>
<dbReference type="InterPro" id="IPR014718">
    <property type="entry name" value="GH-type_carb-bd"/>
</dbReference>
<evidence type="ECO:0000256" key="4">
    <source>
        <dbReference type="ARBA" id="ARBA00004947"/>
    </source>
</evidence>
<name>A0A9Q0N2D0_9DIPT</name>
<evidence type="ECO:0000256" key="5">
    <source>
        <dbReference type="ARBA" id="ARBA00006206"/>
    </source>
</evidence>
<dbReference type="PROSITE" id="PS00545">
    <property type="entry name" value="ALDOSE_1_EPIMERASE"/>
    <property type="match status" value="2"/>
</dbReference>
<gene>
    <name evidence="15" type="primary">GALM_2</name>
    <name evidence="15" type="ORF">Bhyg_07269</name>
</gene>
<dbReference type="EC" id="5.1.3.3" evidence="7"/>
<dbReference type="InterPro" id="IPR011013">
    <property type="entry name" value="Gal_mutarotase_sf_dom"/>
</dbReference>
<evidence type="ECO:0000256" key="8">
    <source>
        <dbReference type="ARBA" id="ARBA00021023"/>
    </source>
</evidence>
<dbReference type="InterPro" id="IPR018052">
    <property type="entry name" value="Ald1_epimerase_CS"/>
</dbReference>